<evidence type="ECO:0000256" key="1">
    <source>
        <dbReference type="SAM" id="MobiDB-lite"/>
    </source>
</evidence>
<protein>
    <submittedName>
        <fullName evidence="2">Uncharacterized protein</fullName>
    </submittedName>
</protein>
<dbReference type="AlphaFoldDB" id="A0A4Y2VKI0"/>
<feature type="compositionally biased region" description="Basic and acidic residues" evidence="1">
    <location>
        <begin position="83"/>
        <end position="98"/>
    </location>
</feature>
<feature type="non-terminal residue" evidence="2">
    <location>
        <position position="1"/>
    </location>
</feature>
<sequence length="147" mass="16090">IPNLLELSKRKHGSGCERHSNKQKNFIKKHLASSQQKKSSHNICSSPSVAEQDLSNRAESEQQSNIAVIARIGTSRATPAMPRHPESSEDRSPRKSETETGVLRAITDHGPIPPEGGTSSHRNDVNSTPRHCRQLPLHVLVVSLGRG</sequence>
<organism evidence="2 3">
    <name type="scientific">Araneus ventricosus</name>
    <name type="common">Orbweaver spider</name>
    <name type="synonym">Epeira ventricosa</name>
    <dbReference type="NCBI Taxonomy" id="182803"/>
    <lineage>
        <taxon>Eukaryota</taxon>
        <taxon>Metazoa</taxon>
        <taxon>Ecdysozoa</taxon>
        <taxon>Arthropoda</taxon>
        <taxon>Chelicerata</taxon>
        <taxon>Arachnida</taxon>
        <taxon>Araneae</taxon>
        <taxon>Araneomorphae</taxon>
        <taxon>Entelegynae</taxon>
        <taxon>Araneoidea</taxon>
        <taxon>Araneidae</taxon>
        <taxon>Araneus</taxon>
    </lineage>
</organism>
<gene>
    <name evidence="2" type="ORF">AVEN_144143_1</name>
</gene>
<feature type="compositionally biased region" description="Polar residues" evidence="1">
    <location>
        <begin position="117"/>
        <end position="129"/>
    </location>
</feature>
<proteinExistence type="predicted"/>
<comment type="caution">
    <text evidence="2">The sequence shown here is derived from an EMBL/GenBank/DDBJ whole genome shotgun (WGS) entry which is preliminary data.</text>
</comment>
<dbReference type="Proteomes" id="UP000499080">
    <property type="component" value="Unassembled WGS sequence"/>
</dbReference>
<feature type="region of interest" description="Disordered" evidence="1">
    <location>
        <begin position="1"/>
        <end position="129"/>
    </location>
</feature>
<evidence type="ECO:0000313" key="2">
    <source>
        <dbReference type="EMBL" id="GBO24928.1"/>
    </source>
</evidence>
<keyword evidence="3" id="KW-1185">Reference proteome</keyword>
<feature type="compositionally biased region" description="Polar residues" evidence="1">
    <location>
        <begin position="32"/>
        <end position="53"/>
    </location>
</feature>
<name>A0A4Y2VKI0_ARAVE</name>
<feature type="compositionally biased region" description="Basic residues" evidence="1">
    <location>
        <begin position="21"/>
        <end position="31"/>
    </location>
</feature>
<dbReference type="EMBL" id="BGPR01047901">
    <property type="protein sequence ID" value="GBO24928.1"/>
    <property type="molecule type" value="Genomic_DNA"/>
</dbReference>
<reference evidence="2 3" key="1">
    <citation type="journal article" date="2019" name="Sci. Rep.">
        <title>Orb-weaving spider Araneus ventricosus genome elucidates the spidroin gene catalogue.</title>
        <authorList>
            <person name="Kono N."/>
            <person name="Nakamura H."/>
            <person name="Ohtoshi R."/>
            <person name="Moran D.A.P."/>
            <person name="Shinohara A."/>
            <person name="Yoshida Y."/>
            <person name="Fujiwara M."/>
            <person name="Mori M."/>
            <person name="Tomita M."/>
            <person name="Arakawa K."/>
        </authorList>
    </citation>
    <scope>NUCLEOTIDE SEQUENCE [LARGE SCALE GENOMIC DNA]</scope>
</reference>
<accession>A0A4Y2VKI0</accession>
<evidence type="ECO:0000313" key="3">
    <source>
        <dbReference type="Proteomes" id="UP000499080"/>
    </source>
</evidence>